<dbReference type="Proteomes" id="UP000799770">
    <property type="component" value="Unassembled WGS sequence"/>
</dbReference>
<dbReference type="InterPro" id="IPR003959">
    <property type="entry name" value="ATPase_AAA_core"/>
</dbReference>
<organism evidence="2 3">
    <name type="scientific">Lophiotrema nucula</name>
    <dbReference type="NCBI Taxonomy" id="690887"/>
    <lineage>
        <taxon>Eukaryota</taxon>
        <taxon>Fungi</taxon>
        <taxon>Dikarya</taxon>
        <taxon>Ascomycota</taxon>
        <taxon>Pezizomycotina</taxon>
        <taxon>Dothideomycetes</taxon>
        <taxon>Pleosporomycetidae</taxon>
        <taxon>Pleosporales</taxon>
        <taxon>Lophiotremataceae</taxon>
        <taxon>Lophiotrema</taxon>
    </lineage>
</organism>
<keyword evidence="2" id="KW-0378">Hydrolase</keyword>
<reference evidence="2" key="1">
    <citation type="journal article" date="2020" name="Stud. Mycol.">
        <title>101 Dothideomycetes genomes: a test case for predicting lifestyles and emergence of pathogens.</title>
        <authorList>
            <person name="Haridas S."/>
            <person name="Albert R."/>
            <person name="Binder M."/>
            <person name="Bloem J."/>
            <person name="Labutti K."/>
            <person name="Salamov A."/>
            <person name="Andreopoulos B."/>
            <person name="Baker S."/>
            <person name="Barry K."/>
            <person name="Bills G."/>
            <person name="Bluhm B."/>
            <person name="Cannon C."/>
            <person name="Castanera R."/>
            <person name="Culley D."/>
            <person name="Daum C."/>
            <person name="Ezra D."/>
            <person name="Gonzalez J."/>
            <person name="Henrissat B."/>
            <person name="Kuo A."/>
            <person name="Liang C."/>
            <person name="Lipzen A."/>
            <person name="Lutzoni F."/>
            <person name="Magnuson J."/>
            <person name="Mondo S."/>
            <person name="Nolan M."/>
            <person name="Ohm R."/>
            <person name="Pangilinan J."/>
            <person name="Park H.-J."/>
            <person name="Ramirez L."/>
            <person name="Alfaro M."/>
            <person name="Sun H."/>
            <person name="Tritt A."/>
            <person name="Yoshinaga Y."/>
            <person name="Zwiers L.-H."/>
            <person name="Turgeon B."/>
            <person name="Goodwin S."/>
            <person name="Spatafora J."/>
            <person name="Crous P."/>
            <person name="Grigoriev I."/>
        </authorList>
    </citation>
    <scope>NUCLEOTIDE SEQUENCE</scope>
    <source>
        <strain evidence="2">CBS 627.86</strain>
    </source>
</reference>
<sequence length="694" mass="79679">MKTKLRGFHQLSINKPRALVLHILKSGIDTACLQAPSWTRDVTGRLQLKAELPLVDGDHYLKRNTDVAFIVRRIYSASPTTSCAEPASQLDIETMPLSKPSQEYIEIRSEEMGLALTAFLKSQQTFAKEFPRFSVKDPLSSPYLFWYRYRKNTEALQQLSSRYREMMNLLTEWIDEHYQSEYIRADELIDRGYVSYNTMPFMFRTSDVVISKDEEHLRTFILDQSPSISRDATGRSHETVTFESLPSLQRLEDRRVNVPWRWQLPCWAIGYEGQFFKAPTILTLEFKSEAPDSEVQIRSLNVYPLRLATEATRLLLRERGKMFWSCRNRRLVAYRSANEDALEHNSERYMIDFASYKTLHLDQQGTRRTLTMAPRDQEPILIENAKTGQLPSAPELYMFPPTIFGFSFRRKNWVDLEVDRITDVVWNKGAFSHLVADQKTKELVQALVANRIAGDRNTDLIQGKGNGLIMLLHGGPGTGKTFTVESVAEMAEKPLYPVTCGDIGTEPEQVEKYLESVLHLGKIWDCVVLLDEADVFLEERSMADLARNALVSVFLRVLEYYDGILILTSNRVGTFDEAFKSRIQLALHYPSLNKSQRCRIWKNFIGRLKDLKEPDIDFDDIECSVLELADEDLNGRQIRNAITIGRQLAKFQGKTLSYEHLSLVIKVSGQFETYAKNTKEGLSDDQVARASGIR</sequence>
<keyword evidence="3" id="KW-1185">Reference proteome</keyword>
<dbReference type="GO" id="GO:0016887">
    <property type="term" value="F:ATP hydrolysis activity"/>
    <property type="evidence" value="ECO:0007669"/>
    <property type="project" value="InterPro"/>
</dbReference>
<dbReference type="InterPro" id="IPR003593">
    <property type="entry name" value="AAA+_ATPase"/>
</dbReference>
<gene>
    <name evidence="2" type="ORF">BDV96DRAFT_503816</name>
</gene>
<accession>A0A6A5YQ65</accession>
<dbReference type="PANTHER" id="PTHR46411:SF2">
    <property type="entry name" value="AAA+ ATPASE DOMAIN-CONTAINING PROTEIN"/>
    <property type="match status" value="1"/>
</dbReference>
<dbReference type="InterPro" id="IPR054289">
    <property type="entry name" value="DUF7025"/>
</dbReference>
<dbReference type="PANTHER" id="PTHR46411">
    <property type="entry name" value="FAMILY ATPASE, PUTATIVE-RELATED"/>
    <property type="match status" value="1"/>
</dbReference>
<evidence type="ECO:0000313" key="2">
    <source>
        <dbReference type="EMBL" id="KAF2108844.1"/>
    </source>
</evidence>
<feature type="domain" description="AAA+ ATPase" evidence="1">
    <location>
        <begin position="466"/>
        <end position="593"/>
    </location>
</feature>
<protein>
    <submittedName>
        <fullName evidence="2">P-loop containing nucleoside triphosphate hydrolase protein</fullName>
    </submittedName>
</protein>
<proteinExistence type="predicted"/>
<dbReference type="AlphaFoldDB" id="A0A6A5YQ65"/>
<dbReference type="Pfam" id="PF00004">
    <property type="entry name" value="AAA"/>
    <property type="match status" value="1"/>
</dbReference>
<dbReference type="Gene3D" id="3.40.50.300">
    <property type="entry name" value="P-loop containing nucleotide triphosphate hydrolases"/>
    <property type="match status" value="1"/>
</dbReference>
<dbReference type="Pfam" id="PF22942">
    <property type="entry name" value="DUF7025"/>
    <property type="match status" value="1"/>
</dbReference>
<dbReference type="SUPFAM" id="SSF52540">
    <property type="entry name" value="P-loop containing nucleoside triphosphate hydrolases"/>
    <property type="match status" value="1"/>
</dbReference>
<dbReference type="InterPro" id="IPR056599">
    <property type="entry name" value="AAA_lid_fung"/>
</dbReference>
<evidence type="ECO:0000313" key="3">
    <source>
        <dbReference type="Proteomes" id="UP000799770"/>
    </source>
</evidence>
<dbReference type="GO" id="GO:0005524">
    <property type="term" value="F:ATP binding"/>
    <property type="evidence" value="ECO:0007669"/>
    <property type="project" value="InterPro"/>
</dbReference>
<dbReference type="EMBL" id="ML977345">
    <property type="protein sequence ID" value="KAF2108844.1"/>
    <property type="molecule type" value="Genomic_DNA"/>
</dbReference>
<dbReference type="Pfam" id="PF23232">
    <property type="entry name" value="AAA_lid_13"/>
    <property type="match status" value="1"/>
</dbReference>
<name>A0A6A5YQ65_9PLEO</name>
<dbReference type="SMART" id="SM00382">
    <property type="entry name" value="AAA"/>
    <property type="match status" value="1"/>
</dbReference>
<dbReference type="InterPro" id="IPR027417">
    <property type="entry name" value="P-loop_NTPase"/>
</dbReference>
<evidence type="ECO:0000259" key="1">
    <source>
        <dbReference type="SMART" id="SM00382"/>
    </source>
</evidence>
<dbReference type="OrthoDB" id="10042665at2759"/>